<dbReference type="InterPro" id="IPR016161">
    <property type="entry name" value="Ald_DH/histidinol_DH"/>
</dbReference>
<dbReference type="Gene3D" id="3.40.605.10">
    <property type="entry name" value="Aldehyde Dehydrogenase, Chain A, domain 1"/>
    <property type="match status" value="1"/>
</dbReference>
<dbReference type="Gene3D" id="1.10.1200.10">
    <property type="entry name" value="ACP-like"/>
    <property type="match status" value="1"/>
</dbReference>
<sequence length="809" mass="89550">MKELNKQRTASGAVAASEDGIPVFKYKRWQLKKQALPEVVEAYKAVGAELNVLPFCSQFIPMEVINFPKNKSIIYHPSLLPRHRGASAINWTLMQGDKTGGFSIFWADDGLDTGPLLLTRKCFVDPNDTVDTIYNRFLFPEGVKAMGEAVRLISEGRAPVIKQPEEGATYDPMLKKDKVQKVTMFGSRLWNRMEPRGNKVDIAGCSKQAIVHKYGMVIFGNDGKMVNVSQLQFENGKMIQASKYGKEDTSQAKIEFTPEEEAMIKTLKGVWGGILNVDVDESTDFFKCGAGSMDVVRLVEEVKEKCNGISLQNEDVYMNTGFEDFVNCVIRRGRGIEDKEEFTYDAVKMHVNNMDITFPHQCFIDNEFVDSSDARVFDTINPSDESVICKVSRGTPEDVNRAVEAAKVAFEEGEWGRMNARDRGTLMFKLADLMDENKEELATIESIDSGAVYTLALKTHVGMSIDTFRYFAGWCDKIQGTTIPINHARPSRNLTYTKKEPIGVCGIVVPWNYPLMMLAWKMAACLAAGNTVVLKPAQVTPLTALKFAELVVKAGFPPGVINILPGPGSSIGQAMSEHPDIRKLGFTGSTPIGKTIMESCAKVNLKKVSLELGGKSPLIIFNDCDLDKAVRMLAEIKKMKIGSPLDRSVDHGPQNHRAHLEKLLEYCEIGVKEGATLVYGGKQVDRPGLFMEPTVFTDVEDHMMIAQEESFGPVMIISKFQDGDIESVIQRANATEYGLASGVFSKDINKAMYVADQIQAGTVFVNTYNKTDVAQPFGGFKQSGFGKDLGEEALHEYLKIKSVTVEYGV</sequence>
<name>A0ABQ9FN59_TEGGR</name>
<dbReference type="InterPro" id="IPR001555">
    <property type="entry name" value="GART_AS"/>
</dbReference>
<dbReference type="Proteomes" id="UP001217089">
    <property type="component" value="Unassembled WGS sequence"/>
</dbReference>
<evidence type="ECO:0000256" key="5">
    <source>
        <dbReference type="ARBA" id="ARBA00048239"/>
    </source>
</evidence>
<dbReference type="InterPro" id="IPR002376">
    <property type="entry name" value="Formyl_transf_N"/>
</dbReference>
<dbReference type="InterPro" id="IPR016163">
    <property type="entry name" value="Ald_DH_C"/>
</dbReference>
<dbReference type="PANTHER" id="PTHR11699">
    <property type="entry name" value="ALDEHYDE DEHYDROGENASE-RELATED"/>
    <property type="match status" value="1"/>
</dbReference>
<dbReference type="Gene3D" id="3.40.50.170">
    <property type="entry name" value="Formyl transferase, N-terminal domain"/>
    <property type="match status" value="1"/>
</dbReference>
<evidence type="ECO:0000313" key="10">
    <source>
        <dbReference type="Proteomes" id="UP001217089"/>
    </source>
</evidence>
<dbReference type="SUPFAM" id="SSF47336">
    <property type="entry name" value="ACP-like"/>
    <property type="match status" value="1"/>
</dbReference>
<dbReference type="InterPro" id="IPR009081">
    <property type="entry name" value="PP-bd_ACP"/>
</dbReference>
<keyword evidence="10" id="KW-1185">Reference proteome</keyword>
<organism evidence="9 10">
    <name type="scientific">Tegillarca granosa</name>
    <name type="common">Malaysian cockle</name>
    <name type="synonym">Anadara granosa</name>
    <dbReference type="NCBI Taxonomy" id="220873"/>
    <lineage>
        <taxon>Eukaryota</taxon>
        <taxon>Metazoa</taxon>
        <taxon>Spiralia</taxon>
        <taxon>Lophotrochozoa</taxon>
        <taxon>Mollusca</taxon>
        <taxon>Bivalvia</taxon>
        <taxon>Autobranchia</taxon>
        <taxon>Pteriomorphia</taxon>
        <taxon>Arcoida</taxon>
        <taxon>Arcoidea</taxon>
        <taxon>Arcidae</taxon>
        <taxon>Tegillarca</taxon>
    </lineage>
</organism>
<dbReference type="InterPro" id="IPR037022">
    <property type="entry name" value="Formyl_trans_C_sf"/>
</dbReference>
<dbReference type="InterPro" id="IPR015590">
    <property type="entry name" value="Aldehyde_DH_dom"/>
</dbReference>
<comment type="similarity">
    <text evidence="1">In the C-terminal section; belongs to the aldehyde dehydrogenase family. ALDH1L subfamily.</text>
</comment>
<dbReference type="Pfam" id="PF00171">
    <property type="entry name" value="Aldedh"/>
    <property type="match status" value="1"/>
</dbReference>
<dbReference type="EC" id="1.5.1.6" evidence="3"/>
<dbReference type="Pfam" id="PF00550">
    <property type="entry name" value="PP-binding"/>
    <property type="match status" value="1"/>
</dbReference>
<dbReference type="PROSITE" id="PS00687">
    <property type="entry name" value="ALDEHYDE_DEHYDR_GLU"/>
    <property type="match status" value="1"/>
</dbReference>
<dbReference type="Gene3D" id="3.10.25.10">
    <property type="entry name" value="Formyl transferase, C-terminal domain"/>
    <property type="match status" value="1"/>
</dbReference>
<evidence type="ECO:0000256" key="6">
    <source>
        <dbReference type="PROSITE-ProRule" id="PRU10007"/>
    </source>
</evidence>
<dbReference type="InterPro" id="IPR029510">
    <property type="entry name" value="Ald_DH_CS_GLU"/>
</dbReference>
<dbReference type="SUPFAM" id="SSF53720">
    <property type="entry name" value="ALDH-like"/>
    <property type="match status" value="1"/>
</dbReference>
<dbReference type="PROSITE" id="PS00373">
    <property type="entry name" value="GART"/>
    <property type="match status" value="1"/>
</dbReference>
<dbReference type="Pfam" id="PF00551">
    <property type="entry name" value="Formyl_trans_N"/>
    <property type="match status" value="1"/>
</dbReference>
<comment type="caution">
    <text evidence="9">The sequence shown here is derived from an EMBL/GenBank/DDBJ whole genome shotgun (WGS) entry which is preliminary data.</text>
</comment>
<comment type="catalytic activity">
    <reaction evidence="5">
        <text>(6R)-10-formyltetrahydrofolate + NADP(+) + H2O = (6S)-5,6,7,8-tetrahydrofolate + CO2 + NADPH + H(+)</text>
        <dbReference type="Rhea" id="RHEA:10180"/>
        <dbReference type="ChEBI" id="CHEBI:15377"/>
        <dbReference type="ChEBI" id="CHEBI:15378"/>
        <dbReference type="ChEBI" id="CHEBI:16526"/>
        <dbReference type="ChEBI" id="CHEBI:57453"/>
        <dbReference type="ChEBI" id="CHEBI:57783"/>
        <dbReference type="ChEBI" id="CHEBI:58349"/>
        <dbReference type="ChEBI" id="CHEBI:195366"/>
        <dbReference type="EC" id="1.5.1.6"/>
    </reaction>
    <physiologicalReaction direction="left-to-right" evidence="5">
        <dbReference type="Rhea" id="RHEA:10181"/>
    </physiologicalReaction>
</comment>
<dbReference type="PROSITE" id="PS50075">
    <property type="entry name" value="CARRIER"/>
    <property type="match status" value="1"/>
</dbReference>
<dbReference type="EMBL" id="JARBDR010000214">
    <property type="protein sequence ID" value="KAJ8318710.1"/>
    <property type="molecule type" value="Genomic_DNA"/>
</dbReference>
<evidence type="ECO:0000256" key="4">
    <source>
        <dbReference type="ARBA" id="ARBA00023002"/>
    </source>
</evidence>
<dbReference type="InterPro" id="IPR016162">
    <property type="entry name" value="Ald_DH_N"/>
</dbReference>
<protein>
    <recommendedName>
        <fullName evidence="3">formyltetrahydrofolate dehydrogenase</fullName>
        <ecNumber evidence="3">1.5.1.6</ecNumber>
    </recommendedName>
</protein>
<comment type="similarity">
    <text evidence="2">In the N-terminal section; belongs to the GART family.</text>
</comment>
<evidence type="ECO:0000256" key="7">
    <source>
        <dbReference type="RuleBase" id="RU003345"/>
    </source>
</evidence>
<evidence type="ECO:0000256" key="3">
    <source>
        <dbReference type="ARBA" id="ARBA00012858"/>
    </source>
</evidence>
<comment type="similarity">
    <text evidence="7">Belongs to the aldehyde dehydrogenase family.</text>
</comment>
<accession>A0ABQ9FN59</accession>
<keyword evidence="4 7" id="KW-0560">Oxidoreductase</keyword>
<proteinExistence type="inferred from homology"/>
<dbReference type="Gene3D" id="3.40.309.10">
    <property type="entry name" value="Aldehyde Dehydrogenase, Chain A, domain 2"/>
    <property type="match status" value="1"/>
</dbReference>
<reference evidence="9 10" key="1">
    <citation type="submission" date="2022-12" db="EMBL/GenBank/DDBJ databases">
        <title>Chromosome-level genome of Tegillarca granosa.</title>
        <authorList>
            <person name="Kim J."/>
        </authorList>
    </citation>
    <scope>NUCLEOTIDE SEQUENCE [LARGE SCALE GENOMIC DNA]</scope>
    <source>
        <strain evidence="9">Teg-2019</strain>
        <tissue evidence="9">Adductor muscle</tissue>
    </source>
</reference>
<gene>
    <name evidence="9" type="ORF">KUTeg_003801</name>
</gene>
<dbReference type="InterPro" id="IPR036736">
    <property type="entry name" value="ACP-like_sf"/>
</dbReference>
<evidence type="ECO:0000256" key="2">
    <source>
        <dbReference type="ARBA" id="ARBA00010978"/>
    </source>
</evidence>
<dbReference type="InterPro" id="IPR036477">
    <property type="entry name" value="Formyl_transf_N_sf"/>
</dbReference>
<evidence type="ECO:0000256" key="1">
    <source>
        <dbReference type="ARBA" id="ARBA00007995"/>
    </source>
</evidence>
<feature type="domain" description="Carrier" evidence="8">
    <location>
        <begin position="258"/>
        <end position="333"/>
    </location>
</feature>
<evidence type="ECO:0000313" key="9">
    <source>
        <dbReference type="EMBL" id="KAJ8318710.1"/>
    </source>
</evidence>
<dbReference type="SUPFAM" id="SSF53328">
    <property type="entry name" value="Formyltransferase"/>
    <property type="match status" value="1"/>
</dbReference>
<feature type="active site" evidence="6">
    <location>
        <position position="611"/>
    </location>
</feature>
<evidence type="ECO:0000259" key="8">
    <source>
        <dbReference type="PROSITE" id="PS50075"/>
    </source>
</evidence>